<dbReference type="Pfam" id="PF00582">
    <property type="entry name" value="Usp"/>
    <property type="match status" value="1"/>
</dbReference>
<dbReference type="EMBL" id="JAPEVI010000002">
    <property type="protein sequence ID" value="MCX2721300.1"/>
    <property type="molecule type" value="Genomic_DNA"/>
</dbReference>
<dbReference type="PANTHER" id="PTHR46268:SF15">
    <property type="entry name" value="UNIVERSAL STRESS PROTEIN HP_0031"/>
    <property type="match status" value="1"/>
</dbReference>
<dbReference type="CDD" id="cd00293">
    <property type="entry name" value="USP-like"/>
    <property type="match status" value="1"/>
</dbReference>
<evidence type="ECO:0000259" key="2">
    <source>
        <dbReference type="Pfam" id="PF00582"/>
    </source>
</evidence>
<proteinExistence type="inferred from homology"/>
<comment type="caution">
    <text evidence="3">The sequence shown here is derived from an EMBL/GenBank/DDBJ whole genome shotgun (WGS) entry which is preliminary data.</text>
</comment>
<dbReference type="Proteomes" id="UP001300261">
    <property type="component" value="Unassembled WGS sequence"/>
</dbReference>
<dbReference type="Gene3D" id="3.40.50.12370">
    <property type="match status" value="1"/>
</dbReference>
<reference evidence="3 4" key="1">
    <citation type="journal article" date="2016" name="Int. J. Syst. Evol. Microbiol.">
        <title>Labrenzia salina sp. nov., isolated from the rhizosphere of the halophyte Arthrocnemum macrostachyum.</title>
        <authorList>
            <person name="Camacho M."/>
            <person name="Redondo-Gomez S."/>
            <person name="Rodriguez-Llorente I."/>
            <person name="Rohde M."/>
            <person name="Sproer C."/>
            <person name="Schumann P."/>
            <person name="Klenk H.P."/>
            <person name="Montero-Calasanz M.D.C."/>
        </authorList>
    </citation>
    <scope>NUCLEOTIDE SEQUENCE [LARGE SCALE GENOMIC DNA]</scope>
    <source>
        <strain evidence="3 4">DSM 29163</strain>
    </source>
</reference>
<feature type="domain" description="UspA" evidence="2">
    <location>
        <begin position="205"/>
        <end position="270"/>
    </location>
</feature>
<dbReference type="InterPro" id="IPR006016">
    <property type="entry name" value="UspA"/>
</dbReference>
<keyword evidence="4" id="KW-1185">Reference proteome</keyword>
<dbReference type="SUPFAM" id="SSF52402">
    <property type="entry name" value="Adenine nucleotide alpha hydrolases-like"/>
    <property type="match status" value="2"/>
</dbReference>
<name>A0ABT3QWL7_9HYPH</name>
<dbReference type="PANTHER" id="PTHR46268">
    <property type="entry name" value="STRESS RESPONSE PROTEIN NHAX"/>
    <property type="match status" value="1"/>
</dbReference>
<organism evidence="3 4">
    <name type="scientific">Roseibium salinum</name>
    <dbReference type="NCBI Taxonomy" id="1604349"/>
    <lineage>
        <taxon>Bacteria</taxon>
        <taxon>Pseudomonadati</taxon>
        <taxon>Pseudomonadota</taxon>
        <taxon>Alphaproteobacteria</taxon>
        <taxon>Hyphomicrobiales</taxon>
        <taxon>Stappiaceae</taxon>
        <taxon>Roseibium</taxon>
    </lineage>
</organism>
<sequence length="272" mass="29796">MTESKTALENLETAISVARICDAHLTVLNVSEVPQLPFYGYGGQGYIEVWAKECDQRRVDLTSVTDRLQARLAAEDISFDIRPCLASTEREDDVVARHAIYCDLALMLRSGERELTSIERNAIDGALFDSGRAVVYVPRAFKANAFGERVAIAWNARREAARAVSDAIPFLARAGEVDIFVVDPEVGNEDHGEEPGSDIALVLSRHGLKVTIHNIASAGRPVSEALLDTARELDIDLLVMGAYGHSRLRQNILGGTTREMLENSSIPLLLSH</sequence>
<protein>
    <submittedName>
        <fullName evidence="3">Universal stress protein</fullName>
    </submittedName>
</protein>
<gene>
    <name evidence="3" type="ORF">ON753_02620</name>
</gene>
<comment type="similarity">
    <text evidence="1">Belongs to the universal stress protein A family.</text>
</comment>
<evidence type="ECO:0000313" key="4">
    <source>
        <dbReference type="Proteomes" id="UP001300261"/>
    </source>
</evidence>
<evidence type="ECO:0000256" key="1">
    <source>
        <dbReference type="ARBA" id="ARBA00008791"/>
    </source>
</evidence>
<accession>A0ABT3QWL7</accession>
<evidence type="ECO:0000313" key="3">
    <source>
        <dbReference type="EMBL" id="MCX2721300.1"/>
    </source>
</evidence>
<dbReference type="RefSeq" id="WP_265961002.1">
    <property type="nucleotide sequence ID" value="NZ_JAPEVI010000002.1"/>
</dbReference>